<feature type="domain" description="C-type lectin" evidence="2">
    <location>
        <begin position="1"/>
        <end position="88"/>
    </location>
</feature>
<dbReference type="AlphaFoldDB" id="A0A9N9QRN2"/>
<dbReference type="GO" id="GO:0030246">
    <property type="term" value="F:carbohydrate binding"/>
    <property type="evidence" value="ECO:0007669"/>
    <property type="project" value="UniProtKB-KW"/>
</dbReference>
<dbReference type="Proteomes" id="UP001152799">
    <property type="component" value="Chromosome 8"/>
</dbReference>
<dbReference type="InterPro" id="IPR001304">
    <property type="entry name" value="C-type_lectin-like"/>
</dbReference>
<sequence length="100" mass="11396">MELATVESAKEEAEIEELLKPEEPDNGFWISATRLGSCNLFVFFKTGKPVTYHQFASGQPDNAGGKEECVEIFKYNDMEMYWNDLPCDSARSKKKFICQS</sequence>
<accession>A0A9N9QRN2</accession>
<reference evidence="3" key="1">
    <citation type="submission" date="2022-01" db="EMBL/GenBank/DDBJ databases">
        <authorList>
            <person name="King R."/>
        </authorList>
    </citation>
    <scope>NUCLEOTIDE SEQUENCE</scope>
</reference>
<name>A0A9N9QRN2_9CUCU</name>
<dbReference type="EMBL" id="OU892284">
    <property type="protein sequence ID" value="CAG9772135.1"/>
    <property type="molecule type" value="Genomic_DNA"/>
</dbReference>
<evidence type="ECO:0000313" key="3">
    <source>
        <dbReference type="EMBL" id="CAG9772135.1"/>
    </source>
</evidence>
<dbReference type="OrthoDB" id="7962197at2759"/>
<gene>
    <name evidence="3" type="ORF">CEUTPL_LOCUS12557</name>
</gene>
<evidence type="ECO:0000313" key="4">
    <source>
        <dbReference type="Proteomes" id="UP001152799"/>
    </source>
</evidence>
<dbReference type="Pfam" id="PF00059">
    <property type="entry name" value="Lectin_C"/>
    <property type="match status" value="1"/>
</dbReference>
<keyword evidence="1" id="KW-0430">Lectin</keyword>
<dbReference type="InterPro" id="IPR016186">
    <property type="entry name" value="C-type_lectin-like/link_sf"/>
</dbReference>
<dbReference type="CDD" id="cd00037">
    <property type="entry name" value="CLECT"/>
    <property type="match status" value="1"/>
</dbReference>
<proteinExistence type="predicted"/>
<dbReference type="PROSITE" id="PS50041">
    <property type="entry name" value="C_TYPE_LECTIN_2"/>
    <property type="match status" value="1"/>
</dbReference>
<dbReference type="PANTHER" id="PTHR22799:SF6">
    <property type="entry name" value="C-TYPE LECTIN DOMAIN FAMILY 4 MEMBER M-LIKE"/>
    <property type="match status" value="1"/>
</dbReference>
<dbReference type="InterPro" id="IPR016187">
    <property type="entry name" value="CTDL_fold"/>
</dbReference>
<keyword evidence="4" id="KW-1185">Reference proteome</keyword>
<dbReference type="SUPFAM" id="SSF56436">
    <property type="entry name" value="C-type lectin-like"/>
    <property type="match status" value="1"/>
</dbReference>
<evidence type="ECO:0000256" key="1">
    <source>
        <dbReference type="ARBA" id="ARBA00022734"/>
    </source>
</evidence>
<dbReference type="Gene3D" id="3.10.100.10">
    <property type="entry name" value="Mannose-Binding Protein A, subunit A"/>
    <property type="match status" value="1"/>
</dbReference>
<evidence type="ECO:0000259" key="2">
    <source>
        <dbReference type="PROSITE" id="PS50041"/>
    </source>
</evidence>
<protein>
    <recommendedName>
        <fullName evidence="2">C-type lectin domain-containing protein</fullName>
    </recommendedName>
</protein>
<organism evidence="3 4">
    <name type="scientific">Ceutorhynchus assimilis</name>
    <name type="common">cabbage seed weevil</name>
    <dbReference type="NCBI Taxonomy" id="467358"/>
    <lineage>
        <taxon>Eukaryota</taxon>
        <taxon>Metazoa</taxon>
        <taxon>Ecdysozoa</taxon>
        <taxon>Arthropoda</taxon>
        <taxon>Hexapoda</taxon>
        <taxon>Insecta</taxon>
        <taxon>Pterygota</taxon>
        <taxon>Neoptera</taxon>
        <taxon>Endopterygota</taxon>
        <taxon>Coleoptera</taxon>
        <taxon>Polyphaga</taxon>
        <taxon>Cucujiformia</taxon>
        <taxon>Curculionidae</taxon>
        <taxon>Ceutorhynchinae</taxon>
        <taxon>Ceutorhynchus</taxon>
    </lineage>
</organism>
<dbReference type="InterPro" id="IPR051663">
    <property type="entry name" value="CLec_Tetranectin-domain"/>
</dbReference>
<dbReference type="PANTHER" id="PTHR22799">
    <property type="entry name" value="TETRANECTIN-RELATED"/>
    <property type="match status" value="1"/>
</dbReference>